<comment type="caution">
    <text evidence="1">The sequence shown here is derived from an EMBL/GenBank/DDBJ whole genome shotgun (WGS) entry which is preliminary data.</text>
</comment>
<gene>
    <name evidence="1" type="ORF">MEUPH1_LOCUS8876</name>
</gene>
<reference evidence="1 2" key="1">
    <citation type="submission" date="2023-01" db="EMBL/GenBank/DDBJ databases">
        <authorList>
            <person name="Whitehead M."/>
        </authorList>
    </citation>
    <scope>NUCLEOTIDE SEQUENCE [LARGE SCALE GENOMIC DNA]</scope>
</reference>
<accession>A0AAV0WAG4</accession>
<dbReference type="EMBL" id="CARXXK010000002">
    <property type="protein sequence ID" value="CAI6352663.1"/>
    <property type="molecule type" value="Genomic_DNA"/>
</dbReference>
<evidence type="ECO:0000313" key="1">
    <source>
        <dbReference type="EMBL" id="CAI6352663.1"/>
    </source>
</evidence>
<dbReference type="Proteomes" id="UP001160148">
    <property type="component" value="Unassembled WGS sequence"/>
</dbReference>
<proteinExistence type="predicted"/>
<name>A0AAV0WAG4_9HEMI</name>
<protein>
    <submittedName>
        <fullName evidence="1">Uncharacterized protein</fullName>
    </submittedName>
</protein>
<dbReference type="AlphaFoldDB" id="A0AAV0WAG4"/>
<sequence length="76" mass="8270">MPLNPVNSSSSEARILIFWEGGPAVSINRSELSSLTDGSSDDTKLGVPTGDIMTTLWDLIKIDNSGYVLSEKVRWT</sequence>
<keyword evidence="2" id="KW-1185">Reference proteome</keyword>
<evidence type="ECO:0000313" key="2">
    <source>
        <dbReference type="Proteomes" id="UP001160148"/>
    </source>
</evidence>
<organism evidence="1 2">
    <name type="scientific">Macrosiphum euphorbiae</name>
    <name type="common">potato aphid</name>
    <dbReference type="NCBI Taxonomy" id="13131"/>
    <lineage>
        <taxon>Eukaryota</taxon>
        <taxon>Metazoa</taxon>
        <taxon>Ecdysozoa</taxon>
        <taxon>Arthropoda</taxon>
        <taxon>Hexapoda</taxon>
        <taxon>Insecta</taxon>
        <taxon>Pterygota</taxon>
        <taxon>Neoptera</taxon>
        <taxon>Paraneoptera</taxon>
        <taxon>Hemiptera</taxon>
        <taxon>Sternorrhyncha</taxon>
        <taxon>Aphidomorpha</taxon>
        <taxon>Aphidoidea</taxon>
        <taxon>Aphididae</taxon>
        <taxon>Macrosiphini</taxon>
        <taxon>Macrosiphum</taxon>
    </lineage>
</organism>